<name>A0A009ILN8_ACIB9</name>
<dbReference type="InterPro" id="IPR011701">
    <property type="entry name" value="MFS"/>
</dbReference>
<comment type="subcellular location">
    <subcellularLocation>
        <location evidence="1">Cell membrane</location>
        <topology evidence="1">Multi-pass membrane protein</topology>
    </subcellularLocation>
</comment>
<keyword evidence="4 7" id="KW-0812">Transmembrane</keyword>
<evidence type="ECO:0000256" key="7">
    <source>
        <dbReference type="SAM" id="Phobius"/>
    </source>
</evidence>
<keyword evidence="2" id="KW-0813">Transport</keyword>
<evidence type="ECO:0000313" key="9">
    <source>
        <dbReference type="EMBL" id="EXB05604.1"/>
    </source>
</evidence>
<evidence type="ECO:0000256" key="4">
    <source>
        <dbReference type="ARBA" id="ARBA00022692"/>
    </source>
</evidence>
<feature type="transmembrane region" description="Helical" evidence="7">
    <location>
        <begin position="370"/>
        <end position="389"/>
    </location>
</feature>
<dbReference type="PANTHER" id="PTHR43266:SF2">
    <property type="entry name" value="MAJOR FACILITATOR SUPERFAMILY (MFS) PROFILE DOMAIN-CONTAINING PROTEIN"/>
    <property type="match status" value="1"/>
</dbReference>
<evidence type="ECO:0000259" key="8">
    <source>
        <dbReference type="PROSITE" id="PS50850"/>
    </source>
</evidence>
<organism evidence="9 10">
    <name type="scientific">Acinetobacter baumannii (strain 1295743)</name>
    <dbReference type="NCBI Taxonomy" id="1310613"/>
    <lineage>
        <taxon>Bacteria</taxon>
        <taxon>Pseudomonadati</taxon>
        <taxon>Pseudomonadota</taxon>
        <taxon>Gammaproteobacteria</taxon>
        <taxon>Moraxellales</taxon>
        <taxon>Moraxellaceae</taxon>
        <taxon>Acinetobacter</taxon>
        <taxon>Acinetobacter calcoaceticus/baumannii complex</taxon>
    </lineage>
</organism>
<dbReference type="InterPro" id="IPR036259">
    <property type="entry name" value="MFS_trans_sf"/>
</dbReference>
<dbReference type="InterPro" id="IPR020846">
    <property type="entry name" value="MFS_dom"/>
</dbReference>
<feature type="domain" description="Major facilitator superfamily (MFS) profile" evidence="8">
    <location>
        <begin position="9"/>
        <end position="393"/>
    </location>
</feature>
<feature type="transmembrane region" description="Helical" evidence="7">
    <location>
        <begin position="45"/>
        <end position="65"/>
    </location>
</feature>
<protein>
    <submittedName>
        <fullName evidence="9">Major Facilitator Superfamily protein</fullName>
    </submittedName>
</protein>
<dbReference type="Pfam" id="PF07690">
    <property type="entry name" value="MFS_1"/>
    <property type="match status" value="1"/>
</dbReference>
<dbReference type="GO" id="GO:0005886">
    <property type="term" value="C:plasma membrane"/>
    <property type="evidence" value="ECO:0007669"/>
    <property type="project" value="UniProtKB-SubCell"/>
</dbReference>
<dbReference type="PROSITE" id="PS50850">
    <property type="entry name" value="MFS"/>
    <property type="match status" value="1"/>
</dbReference>
<evidence type="ECO:0000256" key="6">
    <source>
        <dbReference type="ARBA" id="ARBA00023136"/>
    </source>
</evidence>
<comment type="caution">
    <text evidence="9">The sequence shown here is derived from an EMBL/GenBank/DDBJ whole genome shotgun (WGS) entry which is preliminary data.</text>
</comment>
<feature type="transmembrane region" description="Helical" evidence="7">
    <location>
        <begin position="339"/>
        <end position="358"/>
    </location>
</feature>
<evidence type="ECO:0000256" key="1">
    <source>
        <dbReference type="ARBA" id="ARBA00004651"/>
    </source>
</evidence>
<keyword evidence="5 7" id="KW-1133">Transmembrane helix</keyword>
<gene>
    <name evidence="9" type="ORF">J512_2042</name>
</gene>
<dbReference type="PANTHER" id="PTHR43266">
    <property type="entry name" value="MACROLIDE-EFFLUX PROTEIN"/>
    <property type="match status" value="1"/>
</dbReference>
<dbReference type="Gene3D" id="1.20.1250.20">
    <property type="entry name" value="MFS general substrate transporter like domains"/>
    <property type="match status" value="1"/>
</dbReference>
<dbReference type="SUPFAM" id="SSF103473">
    <property type="entry name" value="MFS general substrate transporter"/>
    <property type="match status" value="1"/>
</dbReference>
<feature type="transmembrane region" description="Helical" evidence="7">
    <location>
        <begin position="250"/>
        <end position="269"/>
    </location>
</feature>
<accession>A0A009ILN8</accession>
<feature type="transmembrane region" description="Helical" evidence="7">
    <location>
        <begin position="217"/>
        <end position="238"/>
    </location>
</feature>
<keyword evidence="6 7" id="KW-0472">Membrane</keyword>
<reference evidence="9 10" key="1">
    <citation type="submission" date="2014-02" db="EMBL/GenBank/DDBJ databases">
        <title>Comparative genomics and transcriptomics to identify genetic mechanisms underlying the emergence of carbapenem resistant Acinetobacter baumannii (CRAb).</title>
        <authorList>
            <person name="Harris A.D."/>
            <person name="Johnson K.J."/>
            <person name="George J."/>
            <person name="Shefchek K."/>
            <person name="Daugherty S.C."/>
            <person name="Parankush S."/>
            <person name="Sadzewicz L."/>
            <person name="Tallon L."/>
            <person name="Sengamalay N."/>
            <person name="Hazen T.H."/>
            <person name="Rasko D.A."/>
        </authorList>
    </citation>
    <scope>NUCLEOTIDE SEQUENCE [LARGE SCALE GENOMIC DNA]</scope>
    <source>
        <strain evidence="9 10">1295743</strain>
    </source>
</reference>
<dbReference type="GeneID" id="92797421"/>
<proteinExistence type="predicted"/>
<dbReference type="GO" id="GO:0022857">
    <property type="term" value="F:transmembrane transporter activity"/>
    <property type="evidence" value="ECO:0007669"/>
    <property type="project" value="InterPro"/>
</dbReference>
<evidence type="ECO:0000313" key="10">
    <source>
        <dbReference type="Proteomes" id="UP000020595"/>
    </source>
</evidence>
<feature type="transmembrane region" description="Helical" evidence="7">
    <location>
        <begin position="12"/>
        <end position="33"/>
    </location>
</feature>
<dbReference type="Proteomes" id="UP000020595">
    <property type="component" value="Unassembled WGS sequence"/>
</dbReference>
<dbReference type="AlphaFoldDB" id="A0A009ILN8"/>
<dbReference type="RefSeq" id="WP_000895211.1">
    <property type="nucleotide sequence ID" value="NZ_JEWH01000023.1"/>
</dbReference>
<evidence type="ECO:0000256" key="3">
    <source>
        <dbReference type="ARBA" id="ARBA00022475"/>
    </source>
</evidence>
<keyword evidence="3" id="KW-1003">Cell membrane</keyword>
<dbReference type="CDD" id="cd06173">
    <property type="entry name" value="MFS_MefA_like"/>
    <property type="match status" value="1"/>
</dbReference>
<feature type="transmembrane region" description="Helical" evidence="7">
    <location>
        <begin position="167"/>
        <end position="187"/>
    </location>
</feature>
<evidence type="ECO:0000256" key="2">
    <source>
        <dbReference type="ARBA" id="ARBA00022448"/>
    </source>
</evidence>
<sequence length="435" mass="47795">MLEVLKNTTYRHLFLAQVIALIGTGLITIALALQAYDIAKGEAAQVLGIALAIKMIAYIGVAPIASAFAERLPRKKVLVGLDVIRALTALCLPFVTQIWQIYILIFILQSASAAFTPTFQAMIPDVLPEEKDYTNALSLSRLAYDLENIISPMLAAFLLTLMSYHNLFLGTVLGFIGSALFVVSAKLPVAKVPAFRGVYSRIKQGAKIYFNTPRLKALLALNLAIASASAVVIVNTVVLVQSTFKLTENATTWAFGLFGFGSMLSAFILPKILDKFPDRSVMLTGTTILVIGLLSGYFITSYNGLLVLWFVLGIGYSVSQTPTGRLIRKSASSESRTSLFAAQFAFSHACWLVTYPLVGWLTTNIGTLQTFIPMAVIATISLLLAMRLWPSQDEALLPHSHDDLPPDHEHLQQHRINGVHVHEYIIDDYHEKWPK</sequence>
<evidence type="ECO:0000256" key="5">
    <source>
        <dbReference type="ARBA" id="ARBA00022989"/>
    </source>
</evidence>
<dbReference type="PATRIC" id="fig|1310613.3.peg.1959"/>
<dbReference type="EMBL" id="JEWH01000023">
    <property type="protein sequence ID" value="EXB05604.1"/>
    <property type="molecule type" value="Genomic_DNA"/>
</dbReference>